<dbReference type="Gene3D" id="1.10.10.10">
    <property type="entry name" value="Winged helix-like DNA-binding domain superfamily/Winged helix DNA-binding domain"/>
    <property type="match status" value="1"/>
</dbReference>
<feature type="domain" description="RNA polymerase sigma-70 region 4" evidence="6">
    <location>
        <begin position="20"/>
        <end position="52"/>
    </location>
</feature>
<evidence type="ECO:0000259" key="6">
    <source>
        <dbReference type="Pfam" id="PF04545"/>
    </source>
</evidence>
<name>A0A6J7KFP9_9ZZZZ</name>
<gene>
    <name evidence="7" type="ORF">UFOPK3772_01777</name>
</gene>
<evidence type="ECO:0000256" key="1">
    <source>
        <dbReference type="ARBA" id="ARBA00010466"/>
    </source>
</evidence>
<proteinExistence type="inferred from homology"/>
<sequence>MAEQIKLPQAEHRLCARVARLYYESEMTQEQIGEFLGLSRMKVNRLLSLAMKSGIVQVQIIGPDDAFADLEGQLLSAFHLKDVRVVASPLPGQSIGSALAAGASEWLSERLEPDLTIGIGLGRTVALMPQTFSVDHSMKCQFVTLEGVGASPNAGFAAYDVTSRLAEAAGGWAEVISAPTFVSTPEMREALIAEPSVAASLKSARGANLMLQSVGTVSADAPLFRHGTLPESDLPKLKKAGAVGDALGHFFNVDGVHIPWSTDAIHVGLTLDDLRACPMSAVVAGGPEKVIAIRAGIRGGFVHALITDSTTAERLMELGL</sequence>
<dbReference type="InterPro" id="IPR037171">
    <property type="entry name" value="NagB/RpiA_transferase-like"/>
</dbReference>
<dbReference type="EMBL" id="CAFBNE010000055">
    <property type="protein sequence ID" value="CAB4954686.1"/>
    <property type="molecule type" value="Genomic_DNA"/>
</dbReference>
<dbReference type="GO" id="GO:0006352">
    <property type="term" value="P:DNA-templated transcription initiation"/>
    <property type="evidence" value="ECO:0007669"/>
    <property type="project" value="InterPro"/>
</dbReference>
<keyword evidence="2" id="KW-0805">Transcription regulation</keyword>
<dbReference type="Gene3D" id="3.40.50.1360">
    <property type="match status" value="1"/>
</dbReference>
<dbReference type="PANTHER" id="PTHR34294:SF1">
    <property type="entry name" value="TRANSCRIPTIONAL REGULATOR LSRR"/>
    <property type="match status" value="1"/>
</dbReference>
<reference evidence="7" key="1">
    <citation type="submission" date="2020-05" db="EMBL/GenBank/DDBJ databases">
        <authorList>
            <person name="Chiriac C."/>
            <person name="Salcher M."/>
            <person name="Ghai R."/>
            <person name="Kavagutti S V."/>
        </authorList>
    </citation>
    <scope>NUCLEOTIDE SEQUENCE</scope>
</reference>
<keyword evidence="3" id="KW-0238">DNA-binding</keyword>
<dbReference type="GO" id="GO:0030246">
    <property type="term" value="F:carbohydrate binding"/>
    <property type="evidence" value="ECO:0007669"/>
    <property type="project" value="InterPro"/>
</dbReference>
<evidence type="ECO:0000259" key="5">
    <source>
        <dbReference type="Pfam" id="PF04198"/>
    </source>
</evidence>
<dbReference type="Pfam" id="PF04198">
    <property type="entry name" value="Sugar-bind"/>
    <property type="match status" value="1"/>
</dbReference>
<keyword evidence="4" id="KW-0804">Transcription</keyword>
<organism evidence="7">
    <name type="scientific">freshwater metagenome</name>
    <dbReference type="NCBI Taxonomy" id="449393"/>
    <lineage>
        <taxon>unclassified sequences</taxon>
        <taxon>metagenomes</taxon>
        <taxon>ecological metagenomes</taxon>
    </lineage>
</organism>
<dbReference type="GO" id="GO:0003700">
    <property type="term" value="F:DNA-binding transcription factor activity"/>
    <property type="evidence" value="ECO:0007669"/>
    <property type="project" value="InterPro"/>
</dbReference>
<dbReference type="InterPro" id="IPR036388">
    <property type="entry name" value="WH-like_DNA-bd_sf"/>
</dbReference>
<evidence type="ECO:0000256" key="2">
    <source>
        <dbReference type="ARBA" id="ARBA00023015"/>
    </source>
</evidence>
<dbReference type="InterPro" id="IPR051054">
    <property type="entry name" value="SorC_transcr_regulators"/>
</dbReference>
<evidence type="ECO:0000256" key="3">
    <source>
        <dbReference type="ARBA" id="ARBA00023125"/>
    </source>
</evidence>
<dbReference type="PANTHER" id="PTHR34294">
    <property type="entry name" value="TRANSCRIPTIONAL REGULATOR-RELATED"/>
    <property type="match status" value="1"/>
</dbReference>
<dbReference type="InterPro" id="IPR007324">
    <property type="entry name" value="Sugar-bd_dom_put"/>
</dbReference>
<comment type="similarity">
    <text evidence="1">Belongs to the SorC transcriptional regulatory family.</text>
</comment>
<protein>
    <submittedName>
        <fullName evidence="7">Unannotated protein</fullName>
    </submittedName>
</protein>
<evidence type="ECO:0000313" key="7">
    <source>
        <dbReference type="EMBL" id="CAB4954686.1"/>
    </source>
</evidence>
<feature type="domain" description="Sugar-binding" evidence="5">
    <location>
        <begin position="68"/>
        <end position="317"/>
    </location>
</feature>
<dbReference type="InterPro" id="IPR007630">
    <property type="entry name" value="RNA_pol_sigma70_r4"/>
</dbReference>
<accession>A0A6J7KFP9</accession>
<evidence type="ECO:0000256" key="4">
    <source>
        <dbReference type="ARBA" id="ARBA00023163"/>
    </source>
</evidence>
<dbReference type="GO" id="GO:0003677">
    <property type="term" value="F:DNA binding"/>
    <property type="evidence" value="ECO:0007669"/>
    <property type="project" value="UniProtKB-KW"/>
</dbReference>
<dbReference type="Pfam" id="PF04545">
    <property type="entry name" value="Sigma70_r4"/>
    <property type="match status" value="1"/>
</dbReference>
<dbReference type="SUPFAM" id="SSF100950">
    <property type="entry name" value="NagB/RpiA/CoA transferase-like"/>
    <property type="match status" value="1"/>
</dbReference>
<dbReference type="AlphaFoldDB" id="A0A6J7KFP9"/>